<name>A0A267GXY2_9PLAT</name>
<evidence type="ECO:0000313" key="3">
    <source>
        <dbReference type="Proteomes" id="UP000215902"/>
    </source>
</evidence>
<evidence type="ECO:0000256" key="1">
    <source>
        <dbReference type="SAM" id="Coils"/>
    </source>
</evidence>
<dbReference type="EMBL" id="NIVC01000102">
    <property type="protein sequence ID" value="PAA90888.1"/>
    <property type="molecule type" value="Genomic_DNA"/>
</dbReference>
<proteinExistence type="predicted"/>
<dbReference type="PANTHER" id="PTHR14553">
    <property type="entry name" value="UNCHARACTERIZED PROTEIN C1ORF50"/>
    <property type="match status" value="1"/>
</dbReference>
<organism evidence="2 3">
    <name type="scientific">Macrostomum lignano</name>
    <dbReference type="NCBI Taxonomy" id="282301"/>
    <lineage>
        <taxon>Eukaryota</taxon>
        <taxon>Metazoa</taxon>
        <taxon>Spiralia</taxon>
        <taxon>Lophotrochozoa</taxon>
        <taxon>Platyhelminthes</taxon>
        <taxon>Rhabditophora</taxon>
        <taxon>Macrostomorpha</taxon>
        <taxon>Macrostomida</taxon>
        <taxon>Macrostomidae</taxon>
        <taxon>Macrostomum</taxon>
    </lineage>
</organism>
<dbReference type="PANTHER" id="PTHR14553:SF1">
    <property type="entry name" value="SIMILAR TO CHROMOSOME 1 OPEN READING FRAME 50"/>
    <property type="match status" value="1"/>
</dbReference>
<comment type="caution">
    <text evidence="2">The sequence shown here is derived from an EMBL/GenBank/DDBJ whole genome shotgun (WGS) entry which is preliminary data.</text>
</comment>
<dbReference type="Pfam" id="PF10504">
    <property type="entry name" value="DUF2452"/>
    <property type="match status" value="1"/>
</dbReference>
<accession>A0A267GXY2</accession>
<evidence type="ECO:0008006" key="4">
    <source>
        <dbReference type="Google" id="ProtNLM"/>
    </source>
</evidence>
<evidence type="ECO:0000313" key="2">
    <source>
        <dbReference type="EMBL" id="PAA90888.1"/>
    </source>
</evidence>
<feature type="coiled-coil region" evidence="1">
    <location>
        <begin position="55"/>
        <end position="86"/>
    </location>
</feature>
<reference evidence="2 3" key="1">
    <citation type="submission" date="2017-06" db="EMBL/GenBank/DDBJ databases">
        <title>A platform for efficient transgenesis in Macrostomum lignano, a flatworm model organism for stem cell research.</title>
        <authorList>
            <person name="Berezikov E."/>
        </authorList>
    </citation>
    <scope>NUCLEOTIDE SEQUENCE [LARGE SCALE GENOMIC DNA]</scope>
    <source>
        <strain evidence="2">DV1</strain>
        <tissue evidence="2">Whole organism</tissue>
    </source>
</reference>
<protein>
    <recommendedName>
        <fullName evidence="4">DUF2452 domain-containing protein</fullName>
    </recommendedName>
</protein>
<dbReference type="OrthoDB" id="9995764at2759"/>
<dbReference type="AlphaFoldDB" id="A0A267GXY2"/>
<dbReference type="InterPro" id="IPR019534">
    <property type="entry name" value="DUF2452"/>
</dbReference>
<sequence length="194" mass="21157">MDLALPGNLQDVRTVEKNSKPLGVELVSAKHSQVSTPGDLVSLAQQIEKADSFTKANVSNKLTVIAEQIRHLQEEALKTLEEAQLDAELHHAACNLVKKPGTTYYYYERPSQQKYLSLVSPEEWGTSCPHSFLGAYRLEFDQSWTPVEKLAAKAASQKLVSEMFGSQRLAAIESGTAAATSAAPSLAQKPETVD</sequence>
<gene>
    <name evidence="2" type="ORF">BOX15_Mlig007178g1</name>
</gene>
<keyword evidence="1" id="KW-0175">Coiled coil</keyword>
<keyword evidence="3" id="KW-1185">Reference proteome</keyword>
<dbReference type="Proteomes" id="UP000215902">
    <property type="component" value="Unassembled WGS sequence"/>
</dbReference>
<dbReference type="STRING" id="282301.A0A267GXY2"/>